<dbReference type="Proteomes" id="UP000054851">
    <property type="component" value="Unassembled WGS sequence"/>
</dbReference>
<feature type="chain" id="PRO_5007620767" description="DUF5666 domain-containing protein" evidence="2">
    <location>
        <begin position="23"/>
        <end position="197"/>
    </location>
</feature>
<sequence>MKRMSMSLFVAACLVLSGTAWTAEPETNVNVTKSENGASVQGTSKVTATIVGIDAATRTVTLKTRSGKVIELEVTDEVRNFDQLAVGDTVKVAYHESLSLSLLDKKSEASRTESQSAERSVPGAKPGGTVGREVTVIADVVAVNAKTQMVMLKGPKGDTIDLRVEDPERLKRVKKGDQIKAVYTEALAVSVEPATTK</sequence>
<feature type="signal peptide" evidence="2">
    <location>
        <begin position="1"/>
        <end position="22"/>
    </location>
</feature>
<protein>
    <recommendedName>
        <fullName evidence="5">DUF5666 domain-containing protein</fullName>
    </recommendedName>
</protein>
<evidence type="ECO:0008006" key="5">
    <source>
        <dbReference type="Google" id="ProtNLM"/>
    </source>
</evidence>
<dbReference type="RefSeq" id="WP_061167852.1">
    <property type="nucleotide sequence ID" value="NZ_FCOA02000007.1"/>
</dbReference>
<evidence type="ECO:0000256" key="1">
    <source>
        <dbReference type="SAM" id="MobiDB-lite"/>
    </source>
</evidence>
<feature type="region of interest" description="Disordered" evidence="1">
    <location>
        <begin position="105"/>
        <end position="128"/>
    </location>
</feature>
<keyword evidence="4" id="KW-1185">Reference proteome</keyword>
<evidence type="ECO:0000256" key="2">
    <source>
        <dbReference type="SAM" id="SignalP"/>
    </source>
</evidence>
<evidence type="ECO:0000313" key="3">
    <source>
        <dbReference type="EMBL" id="SAK59375.1"/>
    </source>
</evidence>
<evidence type="ECO:0000313" key="4">
    <source>
        <dbReference type="Proteomes" id="UP000054851"/>
    </source>
</evidence>
<dbReference type="STRING" id="1777140.AWB79_02612"/>
<organism evidence="3 4">
    <name type="scientific">Caballeronia hypogeia</name>
    <dbReference type="NCBI Taxonomy" id="1777140"/>
    <lineage>
        <taxon>Bacteria</taxon>
        <taxon>Pseudomonadati</taxon>
        <taxon>Pseudomonadota</taxon>
        <taxon>Betaproteobacteria</taxon>
        <taxon>Burkholderiales</taxon>
        <taxon>Burkholderiaceae</taxon>
        <taxon>Caballeronia</taxon>
    </lineage>
</organism>
<keyword evidence="2" id="KW-0732">Signal</keyword>
<comment type="caution">
    <text evidence="3">The sequence shown here is derived from an EMBL/GenBank/DDBJ whole genome shotgun (WGS) entry which is preliminary data.</text>
</comment>
<name>A0A158ANP1_9BURK</name>
<dbReference type="AlphaFoldDB" id="A0A158ANP1"/>
<dbReference type="EMBL" id="FCOA02000007">
    <property type="protein sequence ID" value="SAK59375.1"/>
    <property type="molecule type" value="Genomic_DNA"/>
</dbReference>
<gene>
    <name evidence="3" type="ORF">AWB79_02612</name>
</gene>
<dbReference type="OrthoDB" id="8684916at2"/>
<accession>A0A158ANP1</accession>
<proteinExistence type="predicted"/>
<reference evidence="3" key="1">
    <citation type="submission" date="2016-01" db="EMBL/GenBank/DDBJ databases">
        <authorList>
            <person name="Peeters C."/>
        </authorList>
    </citation>
    <scope>NUCLEOTIDE SEQUENCE</scope>
    <source>
        <strain evidence="3">LMG 29322</strain>
    </source>
</reference>